<feature type="region of interest" description="Disordered" evidence="1">
    <location>
        <begin position="65"/>
        <end position="88"/>
    </location>
</feature>
<evidence type="ECO:0000256" key="1">
    <source>
        <dbReference type="SAM" id="MobiDB-lite"/>
    </source>
</evidence>
<keyword evidence="3" id="KW-1185">Reference proteome</keyword>
<dbReference type="Proteomes" id="UP000036367">
    <property type="component" value="Unassembled WGS sequence"/>
</dbReference>
<dbReference type="EMBL" id="LECT01000038">
    <property type="protein sequence ID" value="KLU03255.1"/>
    <property type="molecule type" value="Genomic_DNA"/>
</dbReference>
<dbReference type="STRING" id="595434.RISK_004567"/>
<feature type="compositionally biased region" description="Basic residues" evidence="1">
    <location>
        <begin position="77"/>
        <end position="88"/>
    </location>
</feature>
<dbReference type="PATRIC" id="fig|595434.4.peg.4341"/>
<dbReference type="AlphaFoldDB" id="A0A0J1B8V5"/>
<gene>
    <name evidence="2" type="ORF">RISK_004567</name>
</gene>
<organism evidence="2 3">
    <name type="scientific">Rhodopirellula islandica</name>
    <dbReference type="NCBI Taxonomy" id="595434"/>
    <lineage>
        <taxon>Bacteria</taxon>
        <taxon>Pseudomonadati</taxon>
        <taxon>Planctomycetota</taxon>
        <taxon>Planctomycetia</taxon>
        <taxon>Pirellulales</taxon>
        <taxon>Pirellulaceae</taxon>
        <taxon>Rhodopirellula</taxon>
    </lineage>
</organism>
<comment type="caution">
    <text evidence="2">The sequence shown here is derived from an EMBL/GenBank/DDBJ whole genome shotgun (WGS) entry which is preliminary data.</text>
</comment>
<protein>
    <submittedName>
        <fullName evidence="2">Uncharacterized protein</fullName>
    </submittedName>
</protein>
<proteinExistence type="predicted"/>
<accession>A0A0J1B8V5</accession>
<evidence type="ECO:0000313" key="2">
    <source>
        <dbReference type="EMBL" id="KLU03255.1"/>
    </source>
</evidence>
<reference evidence="2" key="1">
    <citation type="submission" date="2015-05" db="EMBL/GenBank/DDBJ databases">
        <title>Permanent draft genome of Rhodopirellula islandicus K833.</title>
        <authorList>
            <person name="Kizina J."/>
            <person name="Richter M."/>
            <person name="Glockner F.O."/>
            <person name="Harder J."/>
        </authorList>
    </citation>
    <scope>NUCLEOTIDE SEQUENCE [LARGE SCALE GENOMIC DNA]</scope>
    <source>
        <strain evidence="2">K833</strain>
    </source>
</reference>
<name>A0A0J1B8V5_RHOIS</name>
<sequence>MRPDFIEPATLSLFCWVSRRSNLSHIETILQAGGKVLPAGVFELHRAGDDGGRSWRTTLVVYQAPNQPTTESNPRDHHGHRKCTTYPR</sequence>
<evidence type="ECO:0000313" key="3">
    <source>
        <dbReference type="Proteomes" id="UP000036367"/>
    </source>
</evidence>